<dbReference type="Proteomes" id="UP001501358">
    <property type="component" value="Unassembled WGS sequence"/>
</dbReference>
<keyword evidence="3" id="KW-0812">Transmembrane</keyword>
<sequence>MDSHGRRYSGPDGPDRSGDIDPADQWVFDPDTGSYQLRLVQDDRPGTGTSDRTTGTTGTTGGTAEAGAPTASPGRSRRVPEQRRAAEQPPSGGRRAARAAGRGRRPAPEPERGTGRRKAKAGRKKALHWTAGGLGFLLVAGCGGGYYAYQHFNGNLNTVDVDLGGNRPAGADGPMNILVIGTDSRQGLGRKYGDEGSVGHADTTLLFHVSEDRTNATVLSIPRDMLVDVPDCSTKQADGSAVSIPGTQRVRFNTSLGQGGRDPGCTWKTVEELTGIRVDHFMLVDFNAVKTLSTAIGGVEVCVAKDINDSKSKLNLTAGRHVVQGEDALAFVRTRYSVGMGSDLSRIELQQQFVGSMVRKMKSGDTLTDPKKLYRLADAATKALTVDSGIGSVAKLTSLAQDLSQVNTKNITFATVPVVDSADGATVELNEAKAKPLFAMIRADRSLTEVKKKDKPKGKSAPKPTETSKADPSEVRVTVVNGGGPVGAAQDTVVWLQNEQGVALSSNGGNAGAVQAGTTLEYAPGQGDQARALAEMMGLPDSALKETGSAAAEDEPMTLTLGKDYEGAGTPITAPTKAPEGVQSVNGGDENVCAK</sequence>
<evidence type="ECO:0000256" key="3">
    <source>
        <dbReference type="SAM" id="Phobius"/>
    </source>
</evidence>
<feature type="domain" description="LytR/CpsA/Psr regulator C-terminal" evidence="5">
    <location>
        <begin position="474"/>
        <end position="565"/>
    </location>
</feature>
<evidence type="ECO:0000256" key="1">
    <source>
        <dbReference type="ARBA" id="ARBA00006068"/>
    </source>
</evidence>
<dbReference type="PANTHER" id="PTHR33392">
    <property type="entry name" value="POLYISOPRENYL-TEICHOIC ACID--PEPTIDOGLYCAN TEICHOIC ACID TRANSFERASE TAGU"/>
    <property type="match status" value="1"/>
</dbReference>
<proteinExistence type="inferred from homology"/>
<keyword evidence="3" id="KW-1133">Transmembrane helix</keyword>
<reference evidence="6 7" key="1">
    <citation type="journal article" date="2019" name="Int. J. Syst. Evol. Microbiol.">
        <title>The Global Catalogue of Microorganisms (GCM) 10K type strain sequencing project: providing services to taxonomists for standard genome sequencing and annotation.</title>
        <authorList>
            <consortium name="The Broad Institute Genomics Platform"/>
            <consortium name="The Broad Institute Genome Sequencing Center for Infectious Disease"/>
            <person name="Wu L."/>
            <person name="Ma J."/>
        </authorList>
    </citation>
    <scope>NUCLEOTIDE SEQUENCE [LARGE SCALE GENOMIC DNA]</scope>
    <source>
        <strain evidence="6 7">JCM 6307</strain>
    </source>
</reference>
<evidence type="ECO:0000256" key="2">
    <source>
        <dbReference type="SAM" id="MobiDB-lite"/>
    </source>
</evidence>
<comment type="caution">
    <text evidence="6">The sequence shown here is derived from an EMBL/GenBank/DDBJ whole genome shotgun (WGS) entry which is preliminary data.</text>
</comment>
<feature type="domain" description="Cell envelope-related transcriptional attenuator" evidence="4">
    <location>
        <begin position="200"/>
        <end position="363"/>
    </location>
</feature>
<organism evidence="6 7">
    <name type="scientific">Streptomyces thermolineatus</name>
    <dbReference type="NCBI Taxonomy" id="44033"/>
    <lineage>
        <taxon>Bacteria</taxon>
        <taxon>Bacillati</taxon>
        <taxon>Actinomycetota</taxon>
        <taxon>Actinomycetes</taxon>
        <taxon>Kitasatosporales</taxon>
        <taxon>Streptomycetaceae</taxon>
        <taxon>Streptomyces</taxon>
    </lineage>
</organism>
<feature type="transmembrane region" description="Helical" evidence="3">
    <location>
        <begin position="126"/>
        <end position="149"/>
    </location>
</feature>
<feature type="region of interest" description="Disordered" evidence="2">
    <location>
        <begin position="562"/>
        <end position="595"/>
    </location>
</feature>
<dbReference type="NCBIfam" id="TIGR00350">
    <property type="entry name" value="lytR_cpsA_psr"/>
    <property type="match status" value="1"/>
</dbReference>
<feature type="region of interest" description="Disordered" evidence="2">
    <location>
        <begin position="1"/>
        <end position="124"/>
    </location>
</feature>
<evidence type="ECO:0000313" key="6">
    <source>
        <dbReference type="EMBL" id="GAA2496047.1"/>
    </source>
</evidence>
<evidence type="ECO:0000259" key="4">
    <source>
        <dbReference type="Pfam" id="PF03816"/>
    </source>
</evidence>
<dbReference type="EMBL" id="BAAATA010000021">
    <property type="protein sequence ID" value="GAA2496047.1"/>
    <property type="molecule type" value="Genomic_DNA"/>
</dbReference>
<feature type="compositionally biased region" description="Basic residues" evidence="2">
    <location>
        <begin position="95"/>
        <end position="105"/>
    </location>
</feature>
<dbReference type="Pfam" id="PF13399">
    <property type="entry name" value="LytR_C"/>
    <property type="match status" value="1"/>
</dbReference>
<protein>
    <submittedName>
        <fullName evidence="6">LCP family protein</fullName>
    </submittedName>
</protein>
<keyword evidence="7" id="KW-1185">Reference proteome</keyword>
<keyword evidence="3" id="KW-0472">Membrane</keyword>
<dbReference type="Gene3D" id="3.40.630.190">
    <property type="entry name" value="LCP protein"/>
    <property type="match status" value="1"/>
</dbReference>
<dbReference type="InterPro" id="IPR027381">
    <property type="entry name" value="LytR/CpsA/Psr_C"/>
</dbReference>
<dbReference type="InterPro" id="IPR050922">
    <property type="entry name" value="LytR/CpsA/Psr_CW_biosynth"/>
</dbReference>
<evidence type="ECO:0000313" key="7">
    <source>
        <dbReference type="Proteomes" id="UP001501358"/>
    </source>
</evidence>
<feature type="compositionally biased region" description="Basic residues" evidence="2">
    <location>
        <begin position="115"/>
        <end position="124"/>
    </location>
</feature>
<comment type="similarity">
    <text evidence="1">Belongs to the LytR/CpsA/Psr (LCP) family.</text>
</comment>
<dbReference type="Pfam" id="PF03816">
    <property type="entry name" value="LytR_cpsA_psr"/>
    <property type="match status" value="1"/>
</dbReference>
<evidence type="ECO:0000259" key="5">
    <source>
        <dbReference type="Pfam" id="PF13399"/>
    </source>
</evidence>
<feature type="compositionally biased region" description="Low complexity" evidence="2">
    <location>
        <begin position="46"/>
        <end position="74"/>
    </location>
</feature>
<dbReference type="PANTHER" id="PTHR33392:SF6">
    <property type="entry name" value="POLYISOPRENYL-TEICHOIC ACID--PEPTIDOGLYCAN TEICHOIC ACID TRANSFERASE TAGU"/>
    <property type="match status" value="1"/>
</dbReference>
<gene>
    <name evidence="6" type="ORF">GCM10010406_35400</name>
</gene>
<name>A0ABN3M9D5_9ACTN</name>
<dbReference type="InterPro" id="IPR004474">
    <property type="entry name" value="LytR_CpsA_psr"/>
</dbReference>
<feature type="region of interest" description="Disordered" evidence="2">
    <location>
        <begin position="449"/>
        <end position="474"/>
    </location>
</feature>
<accession>A0ABN3M9D5</accession>